<sequence>MSAFHHHSAEEPLCIIWDCDGTLLDTETQSSHIIADIMESVKPGAREIEFANHSLICGMPTELWVRWMMDKAELDGLIDPEDFANRYVEGMKKAAPTFKKLRGAESLTRFFFEHGVKQYMATSTPRSLIGSKLAPHKEMIDRFEAIVTAEDVKNGKPAPDIFLKAASIAGIPPEHCIVFEDSPLGVKGGLAAGMKVVAIAFPGSDLSKFDGACQIVEDLSQFDSVPFGLEKYVCDEE</sequence>
<dbReference type="Gene3D" id="3.40.50.1000">
    <property type="entry name" value="HAD superfamily/HAD-like"/>
    <property type="match status" value="1"/>
</dbReference>
<dbReference type="SFLD" id="SFLDS00003">
    <property type="entry name" value="Haloacid_Dehalogenase"/>
    <property type="match status" value="1"/>
</dbReference>
<dbReference type="InterPro" id="IPR036412">
    <property type="entry name" value="HAD-like_sf"/>
</dbReference>
<gene>
    <name evidence="1" type="ORF">GSBLH_T00002780001</name>
</gene>
<dbReference type="SUPFAM" id="SSF56784">
    <property type="entry name" value="HAD-like"/>
    <property type="match status" value="1"/>
</dbReference>
<dbReference type="RefSeq" id="XP_012896736.1">
    <property type="nucleotide sequence ID" value="XM_013041282.1"/>
</dbReference>
<proteinExistence type="predicted"/>
<evidence type="ECO:0000313" key="2">
    <source>
        <dbReference type="Proteomes" id="UP000008312"/>
    </source>
</evidence>
<dbReference type="NCBIfam" id="TIGR01509">
    <property type="entry name" value="HAD-SF-IA-v3"/>
    <property type="match status" value="1"/>
</dbReference>
<dbReference type="EMBL" id="FN668650">
    <property type="protein sequence ID" value="CBK22688.2"/>
    <property type="molecule type" value="Genomic_DNA"/>
</dbReference>
<dbReference type="GeneID" id="24919920"/>
<dbReference type="OMA" id="FHHMVMG"/>
<dbReference type="Gene3D" id="1.10.150.240">
    <property type="entry name" value="Putative phosphatase, domain 2"/>
    <property type="match status" value="1"/>
</dbReference>
<dbReference type="SFLD" id="SFLDG01129">
    <property type="entry name" value="C1.5:_HAD__Beta-PGM__Phosphata"/>
    <property type="match status" value="1"/>
</dbReference>
<protein>
    <submittedName>
        <fullName evidence="1">Uncharacterized protein</fullName>
    </submittedName>
</protein>
<reference evidence="1" key="1">
    <citation type="submission" date="2010-02" db="EMBL/GenBank/DDBJ databases">
        <title>Sequencing and annotation of the Blastocystis hominis genome.</title>
        <authorList>
            <person name="Wincker P."/>
        </authorList>
    </citation>
    <scope>NUCLEOTIDE SEQUENCE</scope>
    <source>
        <strain evidence="1">Singapore isolate B</strain>
    </source>
</reference>
<dbReference type="InParanoid" id="D8M2W5"/>
<name>D8M2W5_BLAHO</name>
<dbReference type="PANTHER" id="PTHR18901">
    <property type="entry name" value="2-DEOXYGLUCOSE-6-PHOSPHATE PHOSPHATASE 2"/>
    <property type="match status" value="1"/>
</dbReference>
<keyword evidence="2" id="KW-1185">Reference proteome</keyword>
<dbReference type="OrthoDB" id="40579at2759"/>
<evidence type="ECO:0000313" key="1">
    <source>
        <dbReference type="EMBL" id="CBK22688.2"/>
    </source>
</evidence>
<dbReference type="GO" id="GO:0016791">
    <property type="term" value="F:phosphatase activity"/>
    <property type="evidence" value="ECO:0007669"/>
    <property type="project" value="TreeGrafter"/>
</dbReference>
<dbReference type="Proteomes" id="UP000008312">
    <property type="component" value="Unassembled WGS sequence"/>
</dbReference>
<dbReference type="InterPro" id="IPR023214">
    <property type="entry name" value="HAD_sf"/>
</dbReference>
<dbReference type="InterPro" id="IPR006439">
    <property type="entry name" value="HAD-SF_hydro_IA"/>
</dbReference>
<dbReference type="Pfam" id="PF13419">
    <property type="entry name" value="HAD_2"/>
    <property type="match status" value="1"/>
</dbReference>
<organism evidence="1">
    <name type="scientific">Blastocystis hominis</name>
    <dbReference type="NCBI Taxonomy" id="12968"/>
    <lineage>
        <taxon>Eukaryota</taxon>
        <taxon>Sar</taxon>
        <taxon>Stramenopiles</taxon>
        <taxon>Bigyra</taxon>
        <taxon>Opalozoa</taxon>
        <taxon>Opalinata</taxon>
        <taxon>Blastocystidae</taxon>
        <taxon>Blastocystis</taxon>
    </lineage>
</organism>
<dbReference type="InterPro" id="IPR041492">
    <property type="entry name" value="HAD_2"/>
</dbReference>
<dbReference type="InterPro" id="IPR023198">
    <property type="entry name" value="PGP-like_dom2"/>
</dbReference>
<dbReference type="AlphaFoldDB" id="D8M2W5"/>
<accession>D8M2W5</accession>
<dbReference type="PANTHER" id="PTHR18901:SF38">
    <property type="entry name" value="PSEUDOURIDINE-5'-PHOSPHATASE"/>
    <property type="match status" value="1"/>
</dbReference>